<sequence length="190" mass="22822">MSKQFVCRCFYTDNYFLKQYNMHFVYNDDDDFLQRYGKIKQEKNRRENISREYLKRKAVILRRYERLHPEIFTLKVHFLDPRFLKLVEVCKSQARCREDVLSHIKSEDANEAYSFPVFTTEFCEKLMAEISNFEESDCPKGRPNTMNHYGVLLNELGFDDDFLDPLREDYPTSHHQASISTLWWGWSGLS</sequence>
<dbReference type="AlphaFoldDB" id="A0AA88XGR2"/>
<dbReference type="PANTHER" id="PTHR24014:SF4">
    <property type="entry name" value="2-OXOGLUTARATE AND IRON-DEPENDENT OXYGENASE DOMAIN-CONTAINING PROTEIN 2"/>
    <property type="match status" value="1"/>
</dbReference>
<proteinExistence type="predicted"/>
<keyword evidence="1" id="KW-0847">Vitamin C</keyword>
<keyword evidence="3" id="KW-1185">Reference proteome</keyword>
<dbReference type="Proteomes" id="UP001186944">
    <property type="component" value="Unassembled WGS sequence"/>
</dbReference>
<name>A0AA88XGR2_PINIB</name>
<organism evidence="2 3">
    <name type="scientific">Pinctada imbricata</name>
    <name type="common">Atlantic pearl-oyster</name>
    <name type="synonym">Pinctada martensii</name>
    <dbReference type="NCBI Taxonomy" id="66713"/>
    <lineage>
        <taxon>Eukaryota</taxon>
        <taxon>Metazoa</taxon>
        <taxon>Spiralia</taxon>
        <taxon>Lophotrochozoa</taxon>
        <taxon>Mollusca</taxon>
        <taxon>Bivalvia</taxon>
        <taxon>Autobranchia</taxon>
        <taxon>Pteriomorphia</taxon>
        <taxon>Pterioida</taxon>
        <taxon>Pterioidea</taxon>
        <taxon>Pteriidae</taxon>
        <taxon>Pinctada</taxon>
    </lineage>
</organism>
<accession>A0AA88XGR2</accession>
<evidence type="ECO:0000313" key="3">
    <source>
        <dbReference type="Proteomes" id="UP001186944"/>
    </source>
</evidence>
<dbReference type="Pfam" id="PF25238">
    <property type="entry name" value="OGFOD2-like"/>
    <property type="match status" value="1"/>
</dbReference>
<evidence type="ECO:0000256" key="1">
    <source>
        <dbReference type="ARBA" id="ARBA00022896"/>
    </source>
</evidence>
<dbReference type="GO" id="GO:0031418">
    <property type="term" value="F:L-ascorbic acid binding"/>
    <property type="evidence" value="ECO:0007669"/>
    <property type="project" value="UniProtKB-KW"/>
</dbReference>
<dbReference type="PANTHER" id="PTHR24014">
    <property type="entry name" value="2-OXOGLUTARATE AND IRON-DEPENDENT OXYGENASE DOMAIN-CONTAINING PROTEIN 2"/>
    <property type="match status" value="1"/>
</dbReference>
<dbReference type="EMBL" id="VSWD01000013">
    <property type="protein sequence ID" value="KAK3084811.1"/>
    <property type="molecule type" value="Genomic_DNA"/>
</dbReference>
<gene>
    <name evidence="2" type="ORF">FSP39_019449</name>
</gene>
<reference evidence="2" key="1">
    <citation type="submission" date="2019-08" db="EMBL/GenBank/DDBJ databases">
        <title>The improved chromosome-level genome for the pearl oyster Pinctada fucata martensii using PacBio sequencing and Hi-C.</title>
        <authorList>
            <person name="Zheng Z."/>
        </authorList>
    </citation>
    <scope>NUCLEOTIDE SEQUENCE</scope>
    <source>
        <strain evidence="2">ZZ-2019</strain>
        <tissue evidence="2">Adductor muscle</tissue>
    </source>
</reference>
<comment type="caution">
    <text evidence="2">The sequence shown here is derived from an EMBL/GenBank/DDBJ whole genome shotgun (WGS) entry which is preliminary data.</text>
</comment>
<protein>
    <submittedName>
        <fullName evidence="2">Uncharacterized protein</fullName>
    </submittedName>
</protein>
<evidence type="ECO:0000313" key="2">
    <source>
        <dbReference type="EMBL" id="KAK3084811.1"/>
    </source>
</evidence>